<name>A0ACB8U225_9APHY</name>
<reference evidence="1" key="1">
    <citation type="journal article" date="2021" name="Environ. Microbiol.">
        <title>Gene family expansions and transcriptome signatures uncover fungal adaptations to wood decay.</title>
        <authorList>
            <person name="Hage H."/>
            <person name="Miyauchi S."/>
            <person name="Viragh M."/>
            <person name="Drula E."/>
            <person name="Min B."/>
            <person name="Chaduli D."/>
            <person name="Navarro D."/>
            <person name="Favel A."/>
            <person name="Norest M."/>
            <person name="Lesage-Meessen L."/>
            <person name="Balint B."/>
            <person name="Merenyi Z."/>
            <person name="de Eugenio L."/>
            <person name="Morin E."/>
            <person name="Martinez A.T."/>
            <person name="Baldrian P."/>
            <person name="Stursova M."/>
            <person name="Martinez M.J."/>
            <person name="Novotny C."/>
            <person name="Magnuson J.K."/>
            <person name="Spatafora J.W."/>
            <person name="Maurice S."/>
            <person name="Pangilinan J."/>
            <person name="Andreopoulos W."/>
            <person name="LaButti K."/>
            <person name="Hundley H."/>
            <person name="Na H."/>
            <person name="Kuo A."/>
            <person name="Barry K."/>
            <person name="Lipzen A."/>
            <person name="Henrissat B."/>
            <person name="Riley R."/>
            <person name="Ahrendt S."/>
            <person name="Nagy L.G."/>
            <person name="Grigoriev I.V."/>
            <person name="Martin F."/>
            <person name="Rosso M.N."/>
        </authorList>
    </citation>
    <scope>NUCLEOTIDE SEQUENCE</scope>
    <source>
        <strain evidence="1">CBS 384.51</strain>
    </source>
</reference>
<evidence type="ECO:0000313" key="1">
    <source>
        <dbReference type="EMBL" id="KAI0088261.1"/>
    </source>
</evidence>
<gene>
    <name evidence="1" type="ORF">BDY19DRAFT_188690</name>
</gene>
<evidence type="ECO:0000313" key="2">
    <source>
        <dbReference type="Proteomes" id="UP001055072"/>
    </source>
</evidence>
<organism evidence="1 2">
    <name type="scientific">Irpex rosettiformis</name>
    <dbReference type="NCBI Taxonomy" id="378272"/>
    <lineage>
        <taxon>Eukaryota</taxon>
        <taxon>Fungi</taxon>
        <taxon>Dikarya</taxon>
        <taxon>Basidiomycota</taxon>
        <taxon>Agaricomycotina</taxon>
        <taxon>Agaricomycetes</taxon>
        <taxon>Polyporales</taxon>
        <taxon>Irpicaceae</taxon>
        <taxon>Irpex</taxon>
    </lineage>
</organism>
<accession>A0ACB8U225</accession>
<dbReference type="Proteomes" id="UP001055072">
    <property type="component" value="Unassembled WGS sequence"/>
</dbReference>
<proteinExistence type="predicted"/>
<dbReference type="EMBL" id="MU274914">
    <property type="protein sequence ID" value="KAI0088261.1"/>
    <property type="molecule type" value="Genomic_DNA"/>
</dbReference>
<comment type="caution">
    <text evidence="1">The sequence shown here is derived from an EMBL/GenBank/DDBJ whole genome shotgun (WGS) entry which is preliminary data.</text>
</comment>
<sequence>MRVVLEDSRDTASDMSARMKTFYQTLVPLAQKNDLPQETKLQIIGKFIIACEISENEAKSTAKRFTDILDRVNIFEKSFGEFASADMTAKEKEIKEINEKITKLNDQIDKLKTEGIVEAVGFGAAIITICVLAVCMAPVGLALAALGGGVIAAGIGANTFEQLRGTHSESPAFVSSPRAHAFNKQSQRANSLFSARSLKTFKQTRIVFAIRVNSSTKSARQVS</sequence>
<protein>
    <submittedName>
        <fullName evidence="1">Uncharacterized protein</fullName>
    </submittedName>
</protein>
<keyword evidence="2" id="KW-1185">Reference proteome</keyword>